<dbReference type="CDD" id="cd06580">
    <property type="entry name" value="TM_PBP1_transp_TpRbsC_like"/>
    <property type="match status" value="1"/>
</dbReference>
<dbReference type="AlphaFoldDB" id="B1Y914"/>
<dbReference type="Proteomes" id="UP000001694">
    <property type="component" value="Chromosome"/>
</dbReference>
<dbReference type="GO" id="GO:0005886">
    <property type="term" value="C:plasma membrane"/>
    <property type="evidence" value="ECO:0007669"/>
    <property type="project" value="UniProtKB-SubCell"/>
</dbReference>
<keyword evidence="5 6" id="KW-0472">Membrane</keyword>
<dbReference type="PANTHER" id="PTHR47089">
    <property type="entry name" value="ABC TRANSPORTER, PERMEASE PROTEIN"/>
    <property type="match status" value="1"/>
</dbReference>
<evidence type="ECO:0000256" key="6">
    <source>
        <dbReference type="SAM" id="Phobius"/>
    </source>
</evidence>
<dbReference type="PANTHER" id="PTHR47089:SF1">
    <property type="entry name" value="GUANOSINE ABC TRANSPORTER PERMEASE PROTEIN NUPP"/>
    <property type="match status" value="1"/>
</dbReference>
<dbReference type="eggNOG" id="arCOG00259">
    <property type="taxonomic scope" value="Archaea"/>
</dbReference>
<dbReference type="EMBL" id="CP001014">
    <property type="protein sequence ID" value="ACB40243.1"/>
    <property type="molecule type" value="Genomic_DNA"/>
</dbReference>
<keyword evidence="8" id="KW-1185">Reference proteome</keyword>
<comment type="subcellular location">
    <subcellularLocation>
        <location evidence="1">Cell membrane</location>
        <topology evidence="1">Multi-pass membrane protein</topology>
    </subcellularLocation>
</comment>
<feature type="transmembrane region" description="Helical" evidence="6">
    <location>
        <begin position="211"/>
        <end position="230"/>
    </location>
</feature>
<protein>
    <submittedName>
        <fullName evidence="7">Inner-membrane translocator</fullName>
    </submittedName>
</protein>
<reference evidence="7" key="1">
    <citation type="submission" date="2008-03" db="EMBL/GenBank/DDBJ databases">
        <title>Complete sequence of Thermoproteus neutrophilus V24Sta.</title>
        <authorList>
            <consortium name="US DOE Joint Genome Institute"/>
            <person name="Copeland A."/>
            <person name="Lucas S."/>
            <person name="Lapidus A."/>
            <person name="Glavina del Rio T."/>
            <person name="Dalin E."/>
            <person name="Tice H."/>
            <person name="Bruce D."/>
            <person name="Goodwin L."/>
            <person name="Pitluck S."/>
            <person name="Sims D."/>
            <person name="Brettin T."/>
            <person name="Detter J.C."/>
            <person name="Han C."/>
            <person name="Kuske C.R."/>
            <person name="Schmutz J."/>
            <person name="Larimer F."/>
            <person name="Land M."/>
            <person name="Hauser L."/>
            <person name="Kyrpides N."/>
            <person name="Mikhailova N."/>
            <person name="Biddle J.F."/>
            <person name="Zhang Z."/>
            <person name="Fitz-Gibbon S.T."/>
            <person name="Lowe T.M."/>
            <person name="Saltikov C."/>
            <person name="House C.H."/>
            <person name="Richardson P."/>
        </authorList>
    </citation>
    <scope>NUCLEOTIDE SEQUENCE [LARGE SCALE GENOMIC DNA]</scope>
    <source>
        <strain evidence="7">V24Sta</strain>
    </source>
</reference>
<feature type="transmembrane region" description="Helical" evidence="6">
    <location>
        <begin position="291"/>
        <end position="314"/>
    </location>
</feature>
<dbReference type="OrthoDB" id="28636at2157"/>
<feature type="transmembrane region" description="Helical" evidence="6">
    <location>
        <begin position="50"/>
        <end position="69"/>
    </location>
</feature>
<name>B1Y914_PYRNV</name>
<evidence type="ECO:0000256" key="5">
    <source>
        <dbReference type="ARBA" id="ARBA00023136"/>
    </source>
</evidence>
<organism evidence="7 8">
    <name type="scientific">Pyrobaculum neutrophilum (strain DSM 2338 / JCM 9278 / NBRC 100436 / V24Sta)</name>
    <name type="common">Thermoproteus neutrophilus</name>
    <dbReference type="NCBI Taxonomy" id="444157"/>
    <lineage>
        <taxon>Archaea</taxon>
        <taxon>Thermoproteota</taxon>
        <taxon>Thermoprotei</taxon>
        <taxon>Thermoproteales</taxon>
        <taxon>Thermoproteaceae</taxon>
        <taxon>Pyrobaculum</taxon>
    </lineage>
</organism>
<keyword evidence="2" id="KW-1003">Cell membrane</keyword>
<evidence type="ECO:0000313" key="8">
    <source>
        <dbReference type="Proteomes" id="UP000001694"/>
    </source>
</evidence>
<evidence type="ECO:0000256" key="2">
    <source>
        <dbReference type="ARBA" id="ARBA00022475"/>
    </source>
</evidence>
<dbReference type="GeneID" id="6166160"/>
<dbReference type="STRING" id="444157.Tneu_1316"/>
<keyword evidence="3 6" id="KW-0812">Transmembrane</keyword>
<feature type="transmembrane region" description="Helical" evidence="6">
    <location>
        <begin position="99"/>
        <end position="119"/>
    </location>
</feature>
<dbReference type="Pfam" id="PF02653">
    <property type="entry name" value="BPD_transp_2"/>
    <property type="match status" value="1"/>
</dbReference>
<dbReference type="InterPro" id="IPR001851">
    <property type="entry name" value="ABC_transp_permease"/>
</dbReference>
<keyword evidence="4 6" id="KW-1133">Transmembrane helix</keyword>
<dbReference type="HOGENOM" id="CLU_867717_0_0_2"/>
<accession>B1Y914</accession>
<sequence>MRLIQRKAPSPLAYPLAFAGSLATVLLVVFAASGDVDTAIGVLSRVDLGFLARVFVVVGLVGLSGVLSYRSGLWNIGQEGQAIVGTLAAVSAKNAAEGLLLAAAAAGAWTAVPALLRSFLGVNEAVTTFLTALAAVYVARYFVETVLKDPTKKGFVVTVEAPPMAVVYAELLLLAVLTAVVVLYTSRFGLGLRLLASGEDVARYAGGRPRLLVFTAIVLSGVVAGLAGAVEIMTRDSGRYLTLQQVSSGFGLYGIAAAWLGGLHPLGVAVSSLYIAWLYEVAVNLKTAANFPALVANALIGIALLWGLAGHLLYKYRVVWR</sequence>
<dbReference type="RefSeq" id="WP_012350662.1">
    <property type="nucleotide sequence ID" value="NC_010525.1"/>
</dbReference>
<evidence type="ECO:0000256" key="4">
    <source>
        <dbReference type="ARBA" id="ARBA00022989"/>
    </source>
</evidence>
<feature type="transmembrane region" description="Helical" evidence="6">
    <location>
        <begin position="250"/>
        <end position="279"/>
    </location>
</feature>
<evidence type="ECO:0000256" key="3">
    <source>
        <dbReference type="ARBA" id="ARBA00022692"/>
    </source>
</evidence>
<dbReference type="KEGG" id="tne:Tneu_1316"/>
<dbReference type="GO" id="GO:0022857">
    <property type="term" value="F:transmembrane transporter activity"/>
    <property type="evidence" value="ECO:0007669"/>
    <property type="project" value="InterPro"/>
</dbReference>
<gene>
    <name evidence="7" type="ordered locus">Tneu_1316</name>
</gene>
<feature type="transmembrane region" description="Helical" evidence="6">
    <location>
        <begin position="12"/>
        <end position="30"/>
    </location>
</feature>
<feature type="transmembrane region" description="Helical" evidence="6">
    <location>
        <begin position="125"/>
        <end position="143"/>
    </location>
</feature>
<feature type="transmembrane region" description="Helical" evidence="6">
    <location>
        <begin position="164"/>
        <end position="185"/>
    </location>
</feature>
<evidence type="ECO:0000313" key="7">
    <source>
        <dbReference type="EMBL" id="ACB40243.1"/>
    </source>
</evidence>
<proteinExistence type="predicted"/>
<evidence type="ECO:0000256" key="1">
    <source>
        <dbReference type="ARBA" id="ARBA00004651"/>
    </source>
</evidence>